<feature type="transmembrane region" description="Helical" evidence="1">
    <location>
        <begin position="64"/>
        <end position="83"/>
    </location>
</feature>
<dbReference type="Proteomes" id="UP001281761">
    <property type="component" value="Unassembled WGS sequence"/>
</dbReference>
<keyword evidence="1" id="KW-0812">Transmembrane</keyword>
<keyword evidence="3" id="KW-1185">Reference proteome</keyword>
<keyword evidence="1" id="KW-0472">Membrane</keyword>
<evidence type="ECO:0000256" key="1">
    <source>
        <dbReference type="SAM" id="Phobius"/>
    </source>
</evidence>
<accession>A0ABQ9Y8D0</accession>
<protein>
    <submittedName>
        <fullName evidence="2">Uncharacterized protein</fullName>
    </submittedName>
</protein>
<organism evidence="2 3">
    <name type="scientific">Blattamonas nauphoetae</name>
    <dbReference type="NCBI Taxonomy" id="2049346"/>
    <lineage>
        <taxon>Eukaryota</taxon>
        <taxon>Metamonada</taxon>
        <taxon>Preaxostyla</taxon>
        <taxon>Oxymonadida</taxon>
        <taxon>Blattamonas</taxon>
    </lineage>
</organism>
<evidence type="ECO:0000313" key="2">
    <source>
        <dbReference type="EMBL" id="KAK2959960.1"/>
    </source>
</evidence>
<name>A0ABQ9Y8D0_9EUKA</name>
<gene>
    <name evidence="2" type="ORF">BLNAU_5157</name>
</gene>
<dbReference type="EMBL" id="JARBJD010000026">
    <property type="protein sequence ID" value="KAK2959960.1"/>
    <property type="molecule type" value="Genomic_DNA"/>
</dbReference>
<sequence>MTEQHRQNLRFAFRDGTKEEQIFLVFLWNYRFRYHTDVNKTALLHDLSHFEFERFLKSDLSESSVLYTFVSFVVNVWLSWAAVSTTRRKAKDFIIRFEHDQKVLDRLRHLLKSGTEPSLFYESLCPAFLTYAMILSFDHGTPFPEELTEILLKLVNITISFVPILYLNHTSLNPKSRKSLFPIEVLFERQTRMDPTTFLRMDIACVTQFSSRFLHTPFFGLHSLFFRGLFSPLSDDQRSNLLILLSMNRLEDQLKTPALTLFALFPPPLILRLLVEPSPAMKLPPIQNLDFLYRLTVMVVFI</sequence>
<proteinExistence type="predicted"/>
<comment type="caution">
    <text evidence="2">The sequence shown here is derived from an EMBL/GenBank/DDBJ whole genome shotgun (WGS) entry which is preliminary data.</text>
</comment>
<reference evidence="2 3" key="1">
    <citation type="journal article" date="2022" name="bioRxiv">
        <title>Genomics of Preaxostyla Flagellates Illuminates Evolutionary Transitions and the Path Towards Mitochondrial Loss.</title>
        <authorList>
            <person name="Novak L.V.F."/>
            <person name="Treitli S.C."/>
            <person name="Pyrih J."/>
            <person name="Halakuc P."/>
            <person name="Pipaliya S.V."/>
            <person name="Vacek V."/>
            <person name="Brzon O."/>
            <person name="Soukal P."/>
            <person name="Eme L."/>
            <person name="Dacks J.B."/>
            <person name="Karnkowska A."/>
            <person name="Elias M."/>
            <person name="Hampl V."/>
        </authorList>
    </citation>
    <scope>NUCLEOTIDE SEQUENCE [LARGE SCALE GENOMIC DNA]</scope>
    <source>
        <strain evidence="2">NAU3</strain>
        <tissue evidence="2">Gut</tissue>
    </source>
</reference>
<evidence type="ECO:0000313" key="3">
    <source>
        <dbReference type="Proteomes" id="UP001281761"/>
    </source>
</evidence>
<keyword evidence="1" id="KW-1133">Transmembrane helix</keyword>